<gene>
    <name evidence="2" type="ORF">ACHAWO_001427</name>
</gene>
<sequence>MKSVFLAVSLQALVASASHSDILSLASNSTEALRNLRGKGMMGMGGGMGMGRGGSGGSGRMEMMQIIHNLLANGDKIEREVTENDRGISSYTHSPNTQVSGWINKHVKQMKALMEDDGGGIRLWDDLFEKAWQYHDLNHLTITEEVADGVKVIHEVNDGVDEEEKDCVVAIIHEHAAVVSKFITNGMSEAHSNHLAPAECNGL</sequence>
<evidence type="ECO:0000313" key="2">
    <source>
        <dbReference type="EMBL" id="KAL3775413.1"/>
    </source>
</evidence>
<proteinExistence type="predicted"/>
<evidence type="ECO:0000313" key="3">
    <source>
        <dbReference type="Proteomes" id="UP001530400"/>
    </source>
</evidence>
<dbReference type="AlphaFoldDB" id="A0ABD3NHL3"/>
<feature type="chain" id="PRO_5044879244" evidence="1">
    <location>
        <begin position="18"/>
        <end position="203"/>
    </location>
</feature>
<feature type="signal peptide" evidence="1">
    <location>
        <begin position="1"/>
        <end position="17"/>
    </location>
</feature>
<keyword evidence="1" id="KW-0732">Signal</keyword>
<name>A0ABD3NHL3_9STRA</name>
<dbReference type="Proteomes" id="UP001530400">
    <property type="component" value="Unassembled WGS sequence"/>
</dbReference>
<organism evidence="2 3">
    <name type="scientific">Cyclotella atomus</name>
    <dbReference type="NCBI Taxonomy" id="382360"/>
    <lineage>
        <taxon>Eukaryota</taxon>
        <taxon>Sar</taxon>
        <taxon>Stramenopiles</taxon>
        <taxon>Ochrophyta</taxon>
        <taxon>Bacillariophyta</taxon>
        <taxon>Coscinodiscophyceae</taxon>
        <taxon>Thalassiosirophycidae</taxon>
        <taxon>Stephanodiscales</taxon>
        <taxon>Stephanodiscaceae</taxon>
        <taxon>Cyclotella</taxon>
    </lineage>
</organism>
<keyword evidence="3" id="KW-1185">Reference proteome</keyword>
<protein>
    <submittedName>
        <fullName evidence="2">Uncharacterized protein</fullName>
    </submittedName>
</protein>
<evidence type="ECO:0000256" key="1">
    <source>
        <dbReference type="SAM" id="SignalP"/>
    </source>
</evidence>
<dbReference type="EMBL" id="JALLPJ020001155">
    <property type="protein sequence ID" value="KAL3775413.1"/>
    <property type="molecule type" value="Genomic_DNA"/>
</dbReference>
<reference evidence="2 3" key="1">
    <citation type="submission" date="2024-10" db="EMBL/GenBank/DDBJ databases">
        <title>Updated reference genomes for cyclostephanoid diatoms.</title>
        <authorList>
            <person name="Roberts W.R."/>
            <person name="Alverson A.J."/>
        </authorList>
    </citation>
    <scope>NUCLEOTIDE SEQUENCE [LARGE SCALE GENOMIC DNA]</scope>
    <source>
        <strain evidence="2 3">AJA010-31</strain>
    </source>
</reference>
<accession>A0ABD3NHL3</accession>
<comment type="caution">
    <text evidence="2">The sequence shown here is derived from an EMBL/GenBank/DDBJ whole genome shotgun (WGS) entry which is preliminary data.</text>
</comment>